<dbReference type="GO" id="GO:0031177">
    <property type="term" value="F:phosphopantetheine binding"/>
    <property type="evidence" value="ECO:0007669"/>
    <property type="project" value="InterPro"/>
</dbReference>
<dbReference type="InterPro" id="IPR001031">
    <property type="entry name" value="Thioesterase"/>
</dbReference>
<dbReference type="FunFam" id="3.40.50.980:FF:000001">
    <property type="entry name" value="Non-ribosomal peptide synthetase"/>
    <property type="match status" value="2"/>
</dbReference>
<dbReference type="Gene3D" id="3.30.559.10">
    <property type="entry name" value="Chloramphenicol acetyltransferase-like domain"/>
    <property type="match status" value="2"/>
</dbReference>
<keyword evidence="8" id="KW-1185">Reference proteome</keyword>
<keyword evidence="5" id="KW-0045">Antibiotic biosynthesis</keyword>
<dbReference type="InterPro" id="IPR029058">
    <property type="entry name" value="AB_hydrolase_fold"/>
</dbReference>
<dbReference type="SUPFAM" id="SSF53474">
    <property type="entry name" value="alpha/beta-Hydrolases"/>
    <property type="match status" value="1"/>
</dbReference>
<dbReference type="FunFam" id="3.30.559.10:FF:000012">
    <property type="entry name" value="Non-ribosomal peptide synthetase"/>
    <property type="match status" value="1"/>
</dbReference>
<dbReference type="Pfam" id="PF00975">
    <property type="entry name" value="Thioesterase"/>
    <property type="match status" value="1"/>
</dbReference>
<protein>
    <recommendedName>
        <fullName evidence="6">Carrier domain-containing protein</fullName>
    </recommendedName>
</protein>
<dbReference type="SUPFAM" id="SSF47336">
    <property type="entry name" value="ACP-like"/>
    <property type="match status" value="2"/>
</dbReference>
<dbReference type="SUPFAM" id="SSF56801">
    <property type="entry name" value="Acetyl-CoA synthetase-like"/>
    <property type="match status" value="2"/>
</dbReference>
<comment type="similarity">
    <text evidence="2">Belongs to the ATP-dependent AMP-binding enzyme family.</text>
</comment>
<dbReference type="InterPro" id="IPR025110">
    <property type="entry name" value="AMP-bd_C"/>
</dbReference>
<dbReference type="FunFam" id="2.30.38.10:FF:000001">
    <property type="entry name" value="Non-ribosomal peptide synthetase PvdI"/>
    <property type="match status" value="1"/>
</dbReference>
<dbReference type="PANTHER" id="PTHR45527:SF14">
    <property type="entry name" value="PLIPASTATIN SYNTHASE SUBUNIT B"/>
    <property type="match status" value="1"/>
</dbReference>
<dbReference type="Pfam" id="PF00668">
    <property type="entry name" value="Condensation"/>
    <property type="match status" value="2"/>
</dbReference>
<dbReference type="InterPro" id="IPR006162">
    <property type="entry name" value="Ppantetheine_attach_site"/>
</dbReference>
<organism evidence="7 8">
    <name type="scientific">Tumebacillus avium</name>
    <dbReference type="NCBI Taxonomy" id="1903704"/>
    <lineage>
        <taxon>Bacteria</taxon>
        <taxon>Bacillati</taxon>
        <taxon>Bacillota</taxon>
        <taxon>Bacilli</taxon>
        <taxon>Bacillales</taxon>
        <taxon>Alicyclobacillaceae</taxon>
        <taxon>Tumebacillus</taxon>
    </lineage>
</organism>
<evidence type="ECO:0000256" key="4">
    <source>
        <dbReference type="ARBA" id="ARBA00022553"/>
    </source>
</evidence>
<dbReference type="FunFam" id="3.40.50.12780:FF:000012">
    <property type="entry name" value="Non-ribosomal peptide synthetase"/>
    <property type="match status" value="2"/>
</dbReference>
<dbReference type="GO" id="GO:0008610">
    <property type="term" value="P:lipid biosynthetic process"/>
    <property type="evidence" value="ECO:0007669"/>
    <property type="project" value="UniProtKB-ARBA"/>
</dbReference>
<dbReference type="InterPro" id="IPR000873">
    <property type="entry name" value="AMP-dep_synth/lig_dom"/>
</dbReference>
<dbReference type="InterPro" id="IPR042099">
    <property type="entry name" value="ANL_N_sf"/>
</dbReference>
<dbReference type="CDD" id="cd19531">
    <property type="entry name" value="LCL_NRPS-like"/>
    <property type="match status" value="1"/>
</dbReference>
<evidence type="ECO:0000256" key="5">
    <source>
        <dbReference type="ARBA" id="ARBA00023194"/>
    </source>
</evidence>
<dbReference type="SUPFAM" id="SSF52777">
    <property type="entry name" value="CoA-dependent acyltransferases"/>
    <property type="match status" value="4"/>
</dbReference>
<comment type="cofactor">
    <cofactor evidence="1">
        <name>pantetheine 4'-phosphate</name>
        <dbReference type="ChEBI" id="CHEBI:47942"/>
    </cofactor>
</comment>
<evidence type="ECO:0000259" key="6">
    <source>
        <dbReference type="PROSITE" id="PS50075"/>
    </source>
</evidence>
<dbReference type="Gene3D" id="3.40.50.1820">
    <property type="entry name" value="alpha/beta hydrolase"/>
    <property type="match status" value="1"/>
</dbReference>
<dbReference type="GO" id="GO:0017000">
    <property type="term" value="P:antibiotic biosynthetic process"/>
    <property type="evidence" value="ECO:0007669"/>
    <property type="project" value="UniProtKB-KW"/>
</dbReference>
<dbReference type="Proteomes" id="UP000195437">
    <property type="component" value="Chromosome"/>
</dbReference>
<evidence type="ECO:0000256" key="1">
    <source>
        <dbReference type="ARBA" id="ARBA00001957"/>
    </source>
</evidence>
<evidence type="ECO:0000313" key="7">
    <source>
        <dbReference type="EMBL" id="ARU60331.1"/>
    </source>
</evidence>
<dbReference type="EMBL" id="CP021434">
    <property type="protein sequence ID" value="ARU60331.1"/>
    <property type="molecule type" value="Genomic_DNA"/>
</dbReference>
<dbReference type="Pfam" id="PF00550">
    <property type="entry name" value="PP-binding"/>
    <property type="match status" value="2"/>
</dbReference>
<dbReference type="Gene3D" id="3.40.50.980">
    <property type="match status" value="2"/>
</dbReference>
<proteinExistence type="inferred from homology"/>
<dbReference type="InterPro" id="IPR045851">
    <property type="entry name" value="AMP-bd_C_sf"/>
</dbReference>
<name>A0A1Y0IIK8_9BACL</name>
<dbReference type="Pfam" id="PF00501">
    <property type="entry name" value="AMP-binding"/>
    <property type="match status" value="2"/>
</dbReference>
<dbReference type="InterPro" id="IPR009081">
    <property type="entry name" value="PP-bd_ACP"/>
</dbReference>
<dbReference type="FunFam" id="3.40.50.980:FF:000002">
    <property type="entry name" value="Enterobactin synthetase component F"/>
    <property type="match status" value="2"/>
</dbReference>
<evidence type="ECO:0000313" key="8">
    <source>
        <dbReference type="Proteomes" id="UP000195437"/>
    </source>
</evidence>
<reference evidence="8" key="1">
    <citation type="submission" date="2017-05" db="EMBL/GenBank/DDBJ databases">
        <authorList>
            <person name="Sung H."/>
        </authorList>
    </citation>
    <scope>NUCLEOTIDE SEQUENCE [LARGE SCALE GENOMIC DNA]</scope>
    <source>
        <strain evidence="8">AR23208</strain>
    </source>
</reference>
<dbReference type="CDD" id="cd17643">
    <property type="entry name" value="A_NRPS_Cytc1-like"/>
    <property type="match status" value="1"/>
</dbReference>
<dbReference type="InterPro" id="IPR010071">
    <property type="entry name" value="AA_adenyl_dom"/>
</dbReference>
<dbReference type="InterPro" id="IPR020845">
    <property type="entry name" value="AMP-binding_CS"/>
</dbReference>
<dbReference type="NCBIfam" id="TIGR01733">
    <property type="entry name" value="AA-adenyl-dom"/>
    <property type="match status" value="2"/>
</dbReference>
<dbReference type="InterPro" id="IPR020806">
    <property type="entry name" value="PKS_PP-bd"/>
</dbReference>
<dbReference type="Gene3D" id="3.40.50.12780">
    <property type="entry name" value="N-terminal domain of ligase-like"/>
    <property type="match status" value="1"/>
</dbReference>
<keyword evidence="4" id="KW-0597">Phosphoprotein</keyword>
<dbReference type="PROSITE" id="PS00012">
    <property type="entry name" value="PHOSPHOPANTETHEINE"/>
    <property type="match status" value="1"/>
</dbReference>
<feature type="domain" description="Carrier" evidence="6">
    <location>
        <begin position="999"/>
        <end position="1073"/>
    </location>
</feature>
<dbReference type="GO" id="GO:0044550">
    <property type="term" value="P:secondary metabolite biosynthetic process"/>
    <property type="evidence" value="ECO:0007669"/>
    <property type="project" value="UniProtKB-ARBA"/>
</dbReference>
<dbReference type="InterPro" id="IPR023213">
    <property type="entry name" value="CAT-like_dom_sf"/>
</dbReference>
<dbReference type="SMART" id="SM00823">
    <property type="entry name" value="PKS_PP"/>
    <property type="match status" value="2"/>
</dbReference>
<dbReference type="Gene3D" id="1.10.1200.10">
    <property type="entry name" value="ACP-like"/>
    <property type="match status" value="2"/>
</dbReference>
<dbReference type="PANTHER" id="PTHR45527">
    <property type="entry name" value="NONRIBOSOMAL PEPTIDE SYNTHETASE"/>
    <property type="match status" value="1"/>
</dbReference>
<dbReference type="CDD" id="cd17646">
    <property type="entry name" value="A_NRPS_AB3403-like"/>
    <property type="match status" value="1"/>
</dbReference>
<gene>
    <name evidence="7" type="ORF">CBW65_04080</name>
</gene>
<evidence type="ECO:0000256" key="2">
    <source>
        <dbReference type="ARBA" id="ARBA00006432"/>
    </source>
</evidence>
<dbReference type="SMART" id="SM00824">
    <property type="entry name" value="PKS_TE"/>
    <property type="match status" value="1"/>
</dbReference>
<sequence>MPMKPNEEMLDGVFQGEESYVFNASASQKRLWFLDELIPGNPAYNLSFPLRLRGRLNLQALRDSLNAIVERHEALRTRLLYDEGVPVQVVAPGLLLPLPVLQETGLGEAAREARAMELAHAEALKPFQLAKGPLIRAHLVEFADEDHLLLLSIHHIIIDGWSVQVLFQELETHYAALCQGETAELPELDLQYGDYSVWQEEWLESEAFAEQMQFWKKRLQGHLPLLDLPMDRPRKAQPTSVGGSYEFAIGEEISAALEQIGHRENATAFMVYLTALQVFLYRYSGQDDFCIGTLDANRNQDGLQETIGFFVNTLVHRAQLKRGVTFRERLQQVQAECLEMMPYAEVPFDKIVEEVSTERSLHHTPLFQVLFECLNESGEESLLSLPGVEATGIDTPDVTAKFDFALYVRKSNGRSYGKFEYNAELFDPETVERMASHFLVLLEGLAANPDGAVESVPLLTKGEWQAFEAGLGALPQQEEAAICIHQRFEQQAERTPDAVAVEYEGQTLTYRELNEQSNRLARLLLDKGVQQEDLVVLCLERSNEMITAILGVLKAGAAYVPVDPASPAERTRFILEDANASVLVTQEGVLEELPEGLQVIELGAVLPQLEAYAADNLDCAVHPSNLAYVIYTSGSTGKPKGVLIEHGNVHRLFAQTEQWYGFGAGDVWTLFHSYAFDFSVWEIWGALFYGGRLVVVPYWVSRSPELFYQLLVDRNVTVLNQTPSSFRQLIGIDQQQPSAQLSLRYVIFGGEALDFRVLRPWFDRHGDQQPQLVNMYGITETTVHVTYRVISAQEAHEEGISSIGVPIPDLKVHVLDELLQPVPVGVFGEMYVEGAGVARGYHNRPELTAERFLAHPYGSEASGKLYKTGDVARKLPNGELEYRGRADTQVKIRGFRIELGEIEAALLQHPDVAEAVVAVKTFPSGSQGLVGYVVPVAGDAELQTESLRGFLAEKVPEYMVPSFFMKIDSVPVTINGKTDVRALPAPDQDRSSMSRPYEAPATDAEREMAEIWARVLQVERVGVTDNYFELGGDSIRSLQILYQARTAGMEVGMQELFKHPSVRSLVQAISANAGAAETEVVAELISAADRELLPAQIEDAYPLSQSQLGMLFHSKMDTGLHLYHNVHSFRLKAPYQEAAWKKAVGELAARHAILRTSFDLTTYSVPMQLVHREVDVPMVFGDLRDLSEEQRGEAISLFIESERNNPIDWTQAPIMRFAFHRLDEETFQLGITEHHAILDGWSVATLQTELFGLYLHHLGLEEPLPDAPVASYKEFISLEQQALRSEATQTYWKQQLSGATLNQLPRRQARIGEETSSAMGMESVEIAPELSQNVIGLAKQLGVPVKSVLLAAHLRVVSLLCSQDDVLTGVVFNGRPEQLDSERALGMFLHTLPFRVELKSASWRELIASVFEKEQETLPYRHYPLAQIQQDQGGQELFETFFNYTHFHVLNGMDEHAHLRVLDETGHADTSFTFGAEFGLELDSAVRLDLRYDQAHFSKESIERIAGYFTAVLGAMTEDADGDHKRVNLLSKVELQQLEAWNDTERDYPVHCIHDLFEQQVAKTPDRTALHFEGEEWTYQHLNEQANKIARVLQEKGVGAETKVGLLFERSPELVASLYGILKAGGAYVPFDPEFPEARLKEMFEDADINVLLTQRKWLDLVPASVNVVLVADELLADEELAASAASFEPAPYDPDTLAYMIYTSGSTGKPKGAMITHRSICNRILWMQEQYGLSAEDVVLQKTPYSFDVSVWEFIWPLVIGAKLVIARPGGHKDPRYLTGLIAAQGVTTLHFVPSMLNVFVEGADPAQCASLRLVFCSGEALPFPLQQEFLTRYSAELHNLYGPTEAAVDVTYWECRLDSPWPLVPIGRPVANTQMHILDEQLQQVPIGSVGELYIGGVQVGRGYHDREEMTRERFLDDPFRAGGRLYRTGDLARFLPDGNIEYLGRNDSQVKIRGLRIELSEVERVLNELDAVQQAVVAAPKGANGEPILIGYTVADPARLEEIEAHLQAKLPLYMVPQLVLLDRIPVNHNGKADYKALAALGVAEPERREGALVAPRDELEAELVLIWEELLMHSPIGIEDHFFKIGGHSIAAIRLISRIAKRFDCELPLNVLFKQATIRELAELIRNREGAAESSPLVSFTADQAEGTPLFLVHPIGGNTFCYATLASQLQQNFHVYALQASGLDGSSEPLASVEEMAASYLTALRTVQPEGPYHLGGWSFGGVVAFEMARQLQAAGEEIAMLTMFDSFAPIDLYRRAEGASEEELLHGFLRDLLATAGNEASTQLEELLAAHQTLGALLPSLREQGLVPHDLDEPSMEKLFRVYQANVRAQECYQPQQGLSAPTLLILANGGALDADDHPTLGWSTLLDTPIQLASVAGNHYAMLQEPNVQVLAEEVQRFYQPLGV</sequence>
<dbReference type="Pfam" id="PF13193">
    <property type="entry name" value="AMP-binding_C"/>
    <property type="match status" value="1"/>
</dbReference>
<dbReference type="GO" id="GO:0003824">
    <property type="term" value="F:catalytic activity"/>
    <property type="evidence" value="ECO:0007669"/>
    <property type="project" value="InterPro"/>
</dbReference>
<dbReference type="NCBIfam" id="NF003417">
    <property type="entry name" value="PRK04813.1"/>
    <property type="match status" value="2"/>
</dbReference>
<dbReference type="FunFam" id="3.30.300.30:FF:000010">
    <property type="entry name" value="Enterobactin synthetase component F"/>
    <property type="match status" value="1"/>
</dbReference>
<dbReference type="Gene3D" id="3.30.559.30">
    <property type="entry name" value="Nonribosomal peptide synthetase, condensation domain"/>
    <property type="match status" value="2"/>
</dbReference>
<dbReference type="FunFam" id="1.10.1200.10:FF:000005">
    <property type="entry name" value="Nonribosomal peptide synthetase 1"/>
    <property type="match status" value="2"/>
</dbReference>
<dbReference type="RefSeq" id="WP_087455719.1">
    <property type="nucleotide sequence ID" value="NZ_CP021434.1"/>
</dbReference>
<dbReference type="InterPro" id="IPR001242">
    <property type="entry name" value="Condensation_dom"/>
</dbReference>
<dbReference type="OrthoDB" id="9765680at2"/>
<evidence type="ECO:0000256" key="3">
    <source>
        <dbReference type="ARBA" id="ARBA00022450"/>
    </source>
</evidence>
<dbReference type="Gene3D" id="2.30.38.10">
    <property type="entry name" value="Luciferase, Domain 3"/>
    <property type="match status" value="1"/>
</dbReference>
<dbReference type="GO" id="GO:0043041">
    <property type="term" value="P:amino acid activation for nonribosomal peptide biosynthetic process"/>
    <property type="evidence" value="ECO:0007669"/>
    <property type="project" value="TreeGrafter"/>
</dbReference>
<keyword evidence="3" id="KW-0596">Phosphopantetheine</keyword>
<dbReference type="KEGG" id="tum:CBW65_04080"/>
<accession>A0A1Y0IIK8</accession>
<feature type="domain" description="Carrier" evidence="6">
    <location>
        <begin position="2058"/>
        <end position="2133"/>
    </location>
</feature>
<dbReference type="InterPro" id="IPR020802">
    <property type="entry name" value="TesA-like"/>
</dbReference>
<dbReference type="PROSITE" id="PS00455">
    <property type="entry name" value="AMP_BINDING"/>
    <property type="match status" value="2"/>
</dbReference>
<dbReference type="GO" id="GO:0005829">
    <property type="term" value="C:cytosol"/>
    <property type="evidence" value="ECO:0007669"/>
    <property type="project" value="TreeGrafter"/>
</dbReference>
<dbReference type="InterPro" id="IPR036736">
    <property type="entry name" value="ACP-like_sf"/>
</dbReference>
<dbReference type="Gene3D" id="3.30.300.30">
    <property type="match status" value="2"/>
</dbReference>
<dbReference type="PROSITE" id="PS50075">
    <property type="entry name" value="CARRIER"/>
    <property type="match status" value="2"/>
</dbReference>